<dbReference type="OrthoDB" id="10278476at2759"/>
<comment type="caution">
    <text evidence="1">The sequence shown here is derived from an EMBL/GenBank/DDBJ whole genome shotgun (WGS) entry which is preliminary data.</text>
</comment>
<evidence type="ECO:0000313" key="1">
    <source>
        <dbReference type="EMBL" id="PON84850.1"/>
    </source>
</evidence>
<gene>
    <name evidence="1" type="ORF">TorRG33x02_194020</name>
</gene>
<dbReference type="EMBL" id="JXTC01000156">
    <property type="protein sequence ID" value="PON84850.1"/>
    <property type="molecule type" value="Genomic_DNA"/>
</dbReference>
<protein>
    <submittedName>
        <fullName evidence="1">Uncharacterized protein</fullName>
    </submittedName>
</protein>
<reference evidence="2" key="1">
    <citation type="submission" date="2016-06" db="EMBL/GenBank/DDBJ databases">
        <title>Parallel loss of symbiosis genes in relatives of nitrogen-fixing non-legume Parasponia.</title>
        <authorList>
            <person name="Van Velzen R."/>
            <person name="Holmer R."/>
            <person name="Bu F."/>
            <person name="Rutten L."/>
            <person name="Van Zeijl A."/>
            <person name="Liu W."/>
            <person name="Santuari L."/>
            <person name="Cao Q."/>
            <person name="Sharma T."/>
            <person name="Shen D."/>
            <person name="Roswanjaya Y."/>
            <person name="Wardhani T."/>
            <person name="Kalhor M.S."/>
            <person name="Jansen J."/>
            <person name="Van den Hoogen J."/>
            <person name="Gungor B."/>
            <person name="Hartog M."/>
            <person name="Hontelez J."/>
            <person name="Verver J."/>
            <person name="Yang W.-C."/>
            <person name="Schijlen E."/>
            <person name="Repin R."/>
            <person name="Schilthuizen M."/>
            <person name="Schranz E."/>
            <person name="Heidstra R."/>
            <person name="Miyata K."/>
            <person name="Fedorova E."/>
            <person name="Kohlen W."/>
            <person name="Bisseling T."/>
            <person name="Smit S."/>
            <person name="Geurts R."/>
        </authorList>
    </citation>
    <scope>NUCLEOTIDE SEQUENCE [LARGE SCALE GENOMIC DNA]</scope>
    <source>
        <strain evidence="2">cv. RG33-2</strain>
    </source>
</reference>
<proteinExistence type="predicted"/>
<sequence>PKPFGKVPFSLFPPRSNSLSFCNKYRESGIGPYNKLSDSLSLKRFCSWPNHSGKLPLSRLLDKSKNRRLDSGLLETQFFDSSRDSGKVPVKLLSDIRKNFRLQSLPIELGIPP</sequence>
<dbReference type="AlphaFoldDB" id="A0A2P5EH18"/>
<dbReference type="Proteomes" id="UP000237000">
    <property type="component" value="Unassembled WGS sequence"/>
</dbReference>
<name>A0A2P5EH18_TREOI</name>
<dbReference type="InParanoid" id="A0A2P5EH18"/>
<feature type="non-terminal residue" evidence="1">
    <location>
        <position position="1"/>
    </location>
</feature>
<keyword evidence="2" id="KW-1185">Reference proteome</keyword>
<organism evidence="1 2">
    <name type="scientific">Trema orientale</name>
    <name type="common">Charcoal tree</name>
    <name type="synonym">Celtis orientalis</name>
    <dbReference type="NCBI Taxonomy" id="63057"/>
    <lineage>
        <taxon>Eukaryota</taxon>
        <taxon>Viridiplantae</taxon>
        <taxon>Streptophyta</taxon>
        <taxon>Embryophyta</taxon>
        <taxon>Tracheophyta</taxon>
        <taxon>Spermatophyta</taxon>
        <taxon>Magnoliopsida</taxon>
        <taxon>eudicotyledons</taxon>
        <taxon>Gunneridae</taxon>
        <taxon>Pentapetalae</taxon>
        <taxon>rosids</taxon>
        <taxon>fabids</taxon>
        <taxon>Rosales</taxon>
        <taxon>Cannabaceae</taxon>
        <taxon>Trema</taxon>
    </lineage>
</organism>
<accession>A0A2P5EH18</accession>
<evidence type="ECO:0000313" key="2">
    <source>
        <dbReference type="Proteomes" id="UP000237000"/>
    </source>
</evidence>